<gene>
    <name evidence="1" type="ORF">chiPu_0028573</name>
</gene>
<protein>
    <submittedName>
        <fullName evidence="1">Uncharacterized protein</fullName>
    </submittedName>
</protein>
<keyword evidence="2" id="KW-1185">Reference proteome</keyword>
<dbReference type="EMBL" id="BEZZ01134809">
    <property type="protein sequence ID" value="GCC44635.1"/>
    <property type="molecule type" value="Genomic_DNA"/>
</dbReference>
<reference evidence="1 2" key="1">
    <citation type="journal article" date="2018" name="Nat. Ecol. Evol.">
        <title>Shark genomes provide insights into elasmobranch evolution and the origin of vertebrates.</title>
        <authorList>
            <person name="Hara Y"/>
            <person name="Yamaguchi K"/>
            <person name="Onimaru K"/>
            <person name="Kadota M"/>
            <person name="Koyanagi M"/>
            <person name="Keeley SD"/>
            <person name="Tatsumi K"/>
            <person name="Tanaka K"/>
            <person name="Motone F"/>
            <person name="Kageyama Y"/>
            <person name="Nozu R"/>
            <person name="Adachi N"/>
            <person name="Nishimura O"/>
            <person name="Nakagawa R"/>
            <person name="Tanegashima C"/>
            <person name="Kiyatake I"/>
            <person name="Matsumoto R"/>
            <person name="Murakumo K"/>
            <person name="Nishida K"/>
            <person name="Terakita A"/>
            <person name="Kuratani S"/>
            <person name="Sato K"/>
            <person name="Hyodo S Kuraku.S."/>
        </authorList>
    </citation>
    <scope>NUCLEOTIDE SEQUENCE [LARGE SCALE GENOMIC DNA]</scope>
</reference>
<dbReference type="AlphaFoldDB" id="A0A401TPR8"/>
<evidence type="ECO:0000313" key="1">
    <source>
        <dbReference type="EMBL" id="GCC44635.1"/>
    </source>
</evidence>
<comment type="caution">
    <text evidence="1">The sequence shown here is derived from an EMBL/GenBank/DDBJ whole genome shotgun (WGS) entry which is preliminary data.</text>
</comment>
<feature type="non-terminal residue" evidence="1">
    <location>
        <position position="57"/>
    </location>
</feature>
<sequence length="57" mass="6278">MHLRISPAQLRPRGSRECVKPEGEWRGRIDCEPPTCAPVSESLTGDDPILKAAILSH</sequence>
<organism evidence="1 2">
    <name type="scientific">Chiloscyllium punctatum</name>
    <name type="common">Brownbanded bambooshark</name>
    <name type="synonym">Hemiscyllium punctatum</name>
    <dbReference type="NCBI Taxonomy" id="137246"/>
    <lineage>
        <taxon>Eukaryota</taxon>
        <taxon>Metazoa</taxon>
        <taxon>Chordata</taxon>
        <taxon>Craniata</taxon>
        <taxon>Vertebrata</taxon>
        <taxon>Chondrichthyes</taxon>
        <taxon>Elasmobranchii</taxon>
        <taxon>Galeomorphii</taxon>
        <taxon>Galeoidea</taxon>
        <taxon>Orectolobiformes</taxon>
        <taxon>Hemiscylliidae</taxon>
        <taxon>Chiloscyllium</taxon>
    </lineage>
</organism>
<name>A0A401TPR8_CHIPU</name>
<accession>A0A401TPR8</accession>
<evidence type="ECO:0000313" key="2">
    <source>
        <dbReference type="Proteomes" id="UP000287033"/>
    </source>
</evidence>
<proteinExistence type="predicted"/>
<dbReference type="Proteomes" id="UP000287033">
    <property type="component" value="Unassembled WGS sequence"/>
</dbReference>